<dbReference type="PROSITE" id="PS50889">
    <property type="entry name" value="S4"/>
    <property type="match status" value="1"/>
</dbReference>
<reference evidence="2" key="1">
    <citation type="submission" date="2020-02" db="EMBL/GenBank/DDBJ databases">
        <authorList>
            <person name="Meier V. D."/>
        </authorList>
    </citation>
    <scope>NUCLEOTIDE SEQUENCE</scope>
    <source>
        <strain evidence="2">AVDCRST_MAG79</strain>
    </source>
</reference>
<dbReference type="EMBL" id="CADCWC010000358">
    <property type="protein sequence ID" value="CAA9546917.1"/>
    <property type="molecule type" value="Genomic_DNA"/>
</dbReference>
<evidence type="ECO:0000256" key="1">
    <source>
        <dbReference type="PROSITE-ProRule" id="PRU00182"/>
    </source>
</evidence>
<dbReference type="SUPFAM" id="SSF55174">
    <property type="entry name" value="Alpha-L RNA-binding motif"/>
    <property type="match status" value="1"/>
</dbReference>
<name>A0A6J4UD45_9ACTN</name>
<dbReference type="InterPro" id="IPR036986">
    <property type="entry name" value="S4_RNA-bd_sf"/>
</dbReference>
<dbReference type="Pfam" id="PF13275">
    <property type="entry name" value="S4_2"/>
    <property type="match status" value="1"/>
</dbReference>
<gene>
    <name evidence="2" type="ORF">AVDCRST_MAG79-2379</name>
</gene>
<dbReference type="GO" id="GO:0003723">
    <property type="term" value="F:RNA binding"/>
    <property type="evidence" value="ECO:0007669"/>
    <property type="project" value="UniProtKB-KW"/>
</dbReference>
<protein>
    <submittedName>
        <fullName evidence="2">Uncharacterized protein YbcJ</fullName>
    </submittedName>
</protein>
<sequence>MREVEIESEFITLAQFLKLADLVDSGGGARHFLAETPVRINGELDDRRGRKLRPGDVVETAGQEIRLVAPG</sequence>
<dbReference type="Gene3D" id="3.10.290.10">
    <property type="entry name" value="RNA-binding S4 domain"/>
    <property type="match status" value="1"/>
</dbReference>
<dbReference type="AlphaFoldDB" id="A0A6J4UD45"/>
<organism evidence="2">
    <name type="scientific">uncultured Thermoleophilia bacterium</name>
    <dbReference type="NCBI Taxonomy" id="1497501"/>
    <lineage>
        <taxon>Bacteria</taxon>
        <taxon>Bacillati</taxon>
        <taxon>Actinomycetota</taxon>
        <taxon>Thermoleophilia</taxon>
        <taxon>environmental samples</taxon>
    </lineage>
</organism>
<proteinExistence type="predicted"/>
<accession>A0A6J4UD45</accession>
<keyword evidence="1" id="KW-0694">RNA-binding</keyword>
<evidence type="ECO:0000313" key="2">
    <source>
        <dbReference type="EMBL" id="CAA9546917.1"/>
    </source>
</evidence>